<protein>
    <submittedName>
        <fullName evidence="2">Plasmid stabilization system</fullName>
    </submittedName>
</protein>
<dbReference type="EMBL" id="NWTK01000023">
    <property type="protein sequence ID" value="PKR48459.1"/>
    <property type="molecule type" value="Genomic_DNA"/>
</dbReference>
<accession>A0A2N3KD05</accession>
<gene>
    <name evidence="2" type="ORF">COO20_24690</name>
</gene>
<proteinExistence type="predicted"/>
<evidence type="ECO:0000313" key="2">
    <source>
        <dbReference type="EMBL" id="PKR48459.1"/>
    </source>
</evidence>
<sequence length="99" mass="11439">MNPRKLIVAPSALDDLTDIFTYLAAEDIGIAREFVADLHAKMVWIAEVGFTGVPRDWIRDGLRALPYRERCIYYRIDREAVYILRVLHGRQDITSQNFG</sequence>
<evidence type="ECO:0000256" key="1">
    <source>
        <dbReference type="ARBA" id="ARBA00022649"/>
    </source>
</evidence>
<dbReference type="InterPro" id="IPR007712">
    <property type="entry name" value="RelE/ParE_toxin"/>
</dbReference>
<organism evidence="2 3">
    <name type="scientific">Thalassospira marina</name>
    <dbReference type="NCBI Taxonomy" id="2048283"/>
    <lineage>
        <taxon>Bacteria</taxon>
        <taxon>Pseudomonadati</taxon>
        <taxon>Pseudomonadota</taxon>
        <taxon>Alphaproteobacteria</taxon>
        <taxon>Rhodospirillales</taxon>
        <taxon>Thalassospiraceae</taxon>
        <taxon>Thalassospira</taxon>
    </lineage>
</organism>
<comment type="caution">
    <text evidence="2">The sequence shown here is derived from an EMBL/GenBank/DDBJ whole genome shotgun (WGS) entry which is preliminary data.</text>
</comment>
<dbReference type="Proteomes" id="UP000233597">
    <property type="component" value="Unassembled WGS sequence"/>
</dbReference>
<keyword evidence="1" id="KW-1277">Toxin-antitoxin system</keyword>
<reference evidence="2 3" key="1">
    <citation type="submission" date="2017-09" db="EMBL/GenBank/DDBJ databases">
        <title>Biodiversity and function of Thalassospira species in the particle-attached aromatic-hydrocarbon-degrading consortia from the surface seawater of the South China Sea.</title>
        <authorList>
            <person name="Dong C."/>
            <person name="Liu R."/>
            <person name="Shao Z."/>
        </authorList>
    </citation>
    <scope>NUCLEOTIDE SEQUENCE [LARGE SCALE GENOMIC DNA]</scope>
    <source>
        <strain evidence="2 3">CSC1P2</strain>
    </source>
</reference>
<dbReference type="InterPro" id="IPR035093">
    <property type="entry name" value="RelE/ParE_toxin_dom_sf"/>
</dbReference>
<name>A0A2N3KD05_9PROT</name>
<dbReference type="RefSeq" id="WP_101271444.1">
    <property type="nucleotide sequence ID" value="NZ_NWTK01000023.1"/>
</dbReference>
<dbReference type="Gene3D" id="3.30.2310.20">
    <property type="entry name" value="RelE-like"/>
    <property type="match status" value="1"/>
</dbReference>
<dbReference type="AlphaFoldDB" id="A0A2N3KD05"/>
<dbReference type="OrthoDB" id="8369899at2"/>
<dbReference type="Pfam" id="PF05016">
    <property type="entry name" value="ParE_toxin"/>
    <property type="match status" value="1"/>
</dbReference>
<evidence type="ECO:0000313" key="3">
    <source>
        <dbReference type="Proteomes" id="UP000233597"/>
    </source>
</evidence>